<evidence type="ECO:0000313" key="8">
    <source>
        <dbReference type="EMBL" id="CAF4145094.1"/>
    </source>
</evidence>
<dbReference type="PROSITE" id="PS50850">
    <property type="entry name" value="MFS"/>
    <property type="match status" value="1"/>
</dbReference>
<evidence type="ECO:0000313" key="7">
    <source>
        <dbReference type="EMBL" id="CAF3662408.1"/>
    </source>
</evidence>
<dbReference type="GO" id="GO:0016020">
    <property type="term" value="C:membrane"/>
    <property type="evidence" value="ECO:0007669"/>
    <property type="project" value="UniProtKB-SubCell"/>
</dbReference>
<feature type="transmembrane region" description="Helical" evidence="3">
    <location>
        <begin position="786"/>
        <end position="807"/>
    </location>
</feature>
<sequence length="825" mass="93157">MSSKDDNNYLNKNTSSVIRKVHSDVFSNIHEQTHSLTPSPSVGKLSEKTPSFNFLLCVRNNNRRRYDSNTTDTSSLEAVVRQTTSWRWIIVLGSFGCHFIADGLLFSFGVLMHTIKTDLQLQLHTIGIIASLLTALPLLLAPVSSALVNKFGCRKMTMLGGLISSIGLFTASMMGTFFGVLFGIGILCGIGLSFVYVPAVVIVAHYFDENRALATGLAVGLGNAIMAQLIHVINDYYSDWRQTTLLLSAILLFIIPFGALFRPVEFHLLRKEKDRYLLKDSRLPSFMTSVEKLHRFIREMDKASAIHQHTTSTTSADVDEQLHMQQYENISLSGSDFFESYSADDITEMQQVGDTKTVDINTFRKNIMKDRSFVNKRYQKAMKKQLNKYKKQEKSAQNSISPPVPPNSSSSYNWLLRVLKKKGSTENCSTVEIPKTGDQTLVQNNQIAFSDHKPNQQTFLTVDNEKTVNMLEENPLINHNDHPAPLAKVDNKTTKQIPGKRQITAYFQRRDTKKAVKAIKSGAYSSVKQQHDVRQQLLQVYYQPINQKDIFYRGNVPTKEKVALIKSCPDLTNAFIYDESTSPEFPSFSSSDNEDKDTNHRHRLFFYQKSLSFLKTLKRMLGLHVFRDYRYIVFFISQLFFYLFYDLVYIFPVDYGETTIGYSKTQMTWLVSILGLGQFFGQLLCGFLANFSCLHSLILYNIGTILCGIATCLVPVVIYSYVSLLFVILLFGLSISANYALTSIILAEMCGLEMLTSAYGLVLLIQGCSSLVGPIVGGYIAEHKGYTISFYIAGFFMFLSGTVTFIIPGISWFRRRLKPATPLKK</sequence>
<dbReference type="EMBL" id="CAJOBA010043154">
    <property type="protein sequence ID" value="CAF4145094.1"/>
    <property type="molecule type" value="Genomic_DNA"/>
</dbReference>
<evidence type="ECO:0000313" key="5">
    <source>
        <dbReference type="EMBL" id="CAF0875506.1"/>
    </source>
</evidence>
<dbReference type="PANTHER" id="PTHR11360:SF284">
    <property type="entry name" value="EG:103B4.3 PROTEIN-RELATED"/>
    <property type="match status" value="1"/>
</dbReference>
<dbReference type="Proteomes" id="UP000681722">
    <property type="component" value="Unassembled WGS sequence"/>
</dbReference>
<evidence type="ECO:0000256" key="1">
    <source>
        <dbReference type="ARBA" id="ARBA00004141"/>
    </source>
</evidence>
<dbReference type="Proteomes" id="UP000682733">
    <property type="component" value="Unassembled WGS sequence"/>
</dbReference>
<feature type="transmembrane region" description="Helical" evidence="3">
    <location>
        <begin position="698"/>
        <end position="718"/>
    </location>
</feature>
<dbReference type="Proteomes" id="UP000677228">
    <property type="component" value="Unassembled WGS sequence"/>
</dbReference>
<evidence type="ECO:0000256" key="2">
    <source>
        <dbReference type="SAM" id="MobiDB-lite"/>
    </source>
</evidence>
<dbReference type="Gene3D" id="1.20.1250.20">
    <property type="entry name" value="MFS general substrate transporter like domains"/>
    <property type="match status" value="2"/>
</dbReference>
<feature type="transmembrane region" description="Helical" evidence="3">
    <location>
        <begin position="159"/>
        <end position="178"/>
    </location>
</feature>
<feature type="transmembrane region" description="Helical" evidence="3">
    <location>
        <begin position="724"/>
        <end position="746"/>
    </location>
</feature>
<dbReference type="EMBL" id="CAJOBC010001190">
    <property type="protein sequence ID" value="CAF3662408.1"/>
    <property type="molecule type" value="Genomic_DNA"/>
</dbReference>
<keyword evidence="3" id="KW-0812">Transmembrane</keyword>
<name>A0A813XU46_9BILA</name>
<feature type="transmembrane region" description="Helical" evidence="3">
    <location>
        <begin position="629"/>
        <end position="651"/>
    </location>
</feature>
<reference evidence="5" key="1">
    <citation type="submission" date="2021-02" db="EMBL/GenBank/DDBJ databases">
        <authorList>
            <person name="Nowell W R."/>
        </authorList>
    </citation>
    <scope>NUCLEOTIDE SEQUENCE</scope>
</reference>
<evidence type="ECO:0000313" key="9">
    <source>
        <dbReference type="Proteomes" id="UP000663829"/>
    </source>
</evidence>
<dbReference type="PANTHER" id="PTHR11360">
    <property type="entry name" value="MONOCARBOXYLATE TRANSPORTER"/>
    <property type="match status" value="1"/>
</dbReference>
<organism evidence="5 9">
    <name type="scientific">Didymodactylos carnosus</name>
    <dbReference type="NCBI Taxonomy" id="1234261"/>
    <lineage>
        <taxon>Eukaryota</taxon>
        <taxon>Metazoa</taxon>
        <taxon>Spiralia</taxon>
        <taxon>Gnathifera</taxon>
        <taxon>Rotifera</taxon>
        <taxon>Eurotatoria</taxon>
        <taxon>Bdelloidea</taxon>
        <taxon>Philodinida</taxon>
        <taxon>Philodinidae</taxon>
        <taxon>Didymodactylos</taxon>
    </lineage>
</organism>
<feature type="transmembrane region" description="Helical" evidence="3">
    <location>
        <begin position="214"/>
        <end position="233"/>
    </location>
</feature>
<gene>
    <name evidence="5" type="ORF">GPM918_LOCUS7328</name>
    <name evidence="6" type="ORF">OVA965_LOCUS30010</name>
    <name evidence="7" type="ORF">SRO942_LOCUS7328</name>
    <name evidence="8" type="ORF">TMI583_LOCUS30805</name>
</gene>
<dbReference type="SUPFAM" id="SSF103473">
    <property type="entry name" value="MFS general substrate transporter"/>
    <property type="match status" value="1"/>
</dbReference>
<feature type="region of interest" description="Disordered" evidence="2">
    <location>
        <begin position="388"/>
        <end position="408"/>
    </location>
</feature>
<dbReference type="EMBL" id="CAJNOQ010001190">
    <property type="protein sequence ID" value="CAF0875506.1"/>
    <property type="molecule type" value="Genomic_DNA"/>
</dbReference>
<dbReference type="AlphaFoldDB" id="A0A813XU46"/>
<evidence type="ECO:0000259" key="4">
    <source>
        <dbReference type="PROSITE" id="PS50850"/>
    </source>
</evidence>
<evidence type="ECO:0000256" key="3">
    <source>
        <dbReference type="SAM" id="Phobius"/>
    </source>
</evidence>
<dbReference type="GO" id="GO:0008028">
    <property type="term" value="F:monocarboxylic acid transmembrane transporter activity"/>
    <property type="evidence" value="ECO:0007669"/>
    <property type="project" value="TreeGrafter"/>
</dbReference>
<evidence type="ECO:0000313" key="6">
    <source>
        <dbReference type="EMBL" id="CAF1333747.1"/>
    </source>
</evidence>
<feature type="transmembrane region" description="Helical" evidence="3">
    <location>
        <begin position="88"/>
        <end position="111"/>
    </location>
</feature>
<accession>A0A813XU46</accession>
<dbReference type="EMBL" id="CAJNOK010021530">
    <property type="protein sequence ID" value="CAF1333747.1"/>
    <property type="molecule type" value="Genomic_DNA"/>
</dbReference>
<comment type="caution">
    <text evidence="5">The sequence shown here is derived from an EMBL/GenBank/DDBJ whole genome shotgun (WGS) entry which is preliminary data.</text>
</comment>
<dbReference type="Proteomes" id="UP000663829">
    <property type="component" value="Unassembled WGS sequence"/>
</dbReference>
<feature type="transmembrane region" description="Helical" evidence="3">
    <location>
        <begin position="758"/>
        <end position="780"/>
    </location>
</feature>
<feature type="transmembrane region" description="Helical" evidence="3">
    <location>
        <begin position="245"/>
        <end position="264"/>
    </location>
</feature>
<proteinExistence type="predicted"/>
<dbReference type="OrthoDB" id="410267at2759"/>
<feature type="transmembrane region" description="Helical" evidence="3">
    <location>
        <begin position="184"/>
        <end position="207"/>
    </location>
</feature>
<dbReference type="Pfam" id="PF07690">
    <property type="entry name" value="MFS_1"/>
    <property type="match status" value="2"/>
</dbReference>
<keyword evidence="3" id="KW-0472">Membrane</keyword>
<protein>
    <recommendedName>
        <fullName evidence="4">Major facilitator superfamily (MFS) profile domain-containing protein</fullName>
    </recommendedName>
</protein>
<dbReference type="InterPro" id="IPR020846">
    <property type="entry name" value="MFS_dom"/>
</dbReference>
<dbReference type="InterPro" id="IPR011701">
    <property type="entry name" value="MFS"/>
</dbReference>
<comment type="subcellular location">
    <subcellularLocation>
        <location evidence="1">Membrane</location>
        <topology evidence="1">Multi-pass membrane protein</topology>
    </subcellularLocation>
</comment>
<feature type="transmembrane region" description="Helical" evidence="3">
    <location>
        <begin position="123"/>
        <end position="147"/>
    </location>
</feature>
<feature type="transmembrane region" description="Helical" evidence="3">
    <location>
        <begin position="671"/>
        <end position="691"/>
    </location>
</feature>
<dbReference type="InterPro" id="IPR050327">
    <property type="entry name" value="Proton-linked_MCT"/>
</dbReference>
<keyword evidence="9" id="KW-1185">Reference proteome</keyword>
<dbReference type="InterPro" id="IPR036259">
    <property type="entry name" value="MFS_trans_sf"/>
</dbReference>
<keyword evidence="3" id="KW-1133">Transmembrane helix</keyword>
<feature type="domain" description="Major facilitator superfamily (MFS) profile" evidence="4">
    <location>
        <begin position="630"/>
        <end position="825"/>
    </location>
</feature>